<proteinExistence type="predicted"/>
<organism evidence="3 4">
    <name type="scientific">Sphingomonas palmae</name>
    <dbReference type="NCBI Taxonomy" id="1855283"/>
    <lineage>
        <taxon>Bacteria</taxon>
        <taxon>Pseudomonadati</taxon>
        <taxon>Pseudomonadota</taxon>
        <taxon>Alphaproteobacteria</taxon>
        <taxon>Sphingomonadales</taxon>
        <taxon>Sphingomonadaceae</taxon>
        <taxon>Sphingomonas</taxon>
    </lineage>
</organism>
<keyword evidence="4" id="KW-1185">Reference proteome</keyword>
<dbReference type="InterPro" id="IPR019251">
    <property type="entry name" value="DUF2231_TM"/>
</dbReference>
<evidence type="ECO:0000256" key="1">
    <source>
        <dbReference type="SAM" id="Phobius"/>
    </source>
</evidence>
<protein>
    <submittedName>
        <fullName evidence="3">Uncharacterized membrane protein</fullName>
    </submittedName>
</protein>
<keyword evidence="1" id="KW-0472">Membrane</keyword>
<keyword evidence="1" id="KW-0812">Transmembrane</keyword>
<dbReference type="Proteomes" id="UP000199214">
    <property type="component" value="Unassembled WGS sequence"/>
</dbReference>
<feature type="transmembrane region" description="Helical" evidence="1">
    <location>
        <begin position="121"/>
        <end position="141"/>
    </location>
</feature>
<evidence type="ECO:0000259" key="2">
    <source>
        <dbReference type="Pfam" id="PF09990"/>
    </source>
</evidence>
<dbReference type="PIRSF" id="PIRSF029509">
    <property type="entry name" value="UCP029509"/>
    <property type="match status" value="1"/>
</dbReference>
<feature type="domain" description="DUF2231" evidence="2">
    <location>
        <begin position="20"/>
        <end position="144"/>
    </location>
</feature>
<sequence>MTVSAATPSAAQRPRASAWQPIHGMLAAFPLTCFIGALVTDIAYARTAQMQWANFSVWLIAAGVVMGIVAAIAGIADALVTRRKRRHASAWHNVLTIVTFILAVINGFIHSRDAWTSVVPTGLILSAITAVLTLMTSWNGYSVARRV</sequence>
<name>A0A1H7FMD0_9SPHN</name>
<dbReference type="InterPro" id="IPR016923">
    <property type="entry name" value="UCP029509"/>
</dbReference>
<gene>
    <name evidence="3" type="ORF">SAMN05216382_0049</name>
</gene>
<evidence type="ECO:0000313" key="3">
    <source>
        <dbReference type="EMBL" id="SEK25290.1"/>
    </source>
</evidence>
<dbReference type="AlphaFoldDB" id="A0A1H7FMD0"/>
<feature type="transmembrane region" description="Helical" evidence="1">
    <location>
        <begin position="91"/>
        <end position="109"/>
    </location>
</feature>
<dbReference type="Pfam" id="PF09990">
    <property type="entry name" value="DUF2231"/>
    <property type="match status" value="1"/>
</dbReference>
<dbReference type="STRING" id="1855283.SAMN05216382_0049"/>
<feature type="transmembrane region" description="Helical" evidence="1">
    <location>
        <begin position="57"/>
        <end position="79"/>
    </location>
</feature>
<accession>A0A1H7FMD0</accession>
<evidence type="ECO:0000313" key="4">
    <source>
        <dbReference type="Proteomes" id="UP000199214"/>
    </source>
</evidence>
<keyword evidence="1" id="KW-1133">Transmembrane helix</keyword>
<feature type="transmembrane region" description="Helical" evidence="1">
    <location>
        <begin position="22"/>
        <end position="45"/>
    </location>
</feature>
<dbReference type="EMBL" id="FNZZ01000001">
    <property type="protein sequence ID" value="SEK25290.1"/>
    <property type="molecule type" value="Genomic_DNA"/>
</dbReference>
<reference evidence="4" key="1">
    <citation type="submission" date="2016-10" db="EMBL/GenBank/DDBJ databases">
        <authorList>
            <person name="Varghese N."/>
            <person name="Submissions S."/>
        </authorList>
    </citation>
    <scope>NUCLEOTIDE SEQUENCE [LARGE SCALE GENOMIC DNA]</scope>
    <source>
        <strain evidence="4">JS21-1</strain>
    </source>
</reference>